<evidence type="ECO:0000313" key="2">
    <source>
        <dbReference type="EMBL" id="OZI55354.1"/>
    </source>
</evidence>
<sequence>MPDIFKEDDWSMAEGQLDGQPLIVRSRSALPDEADRHVFDKLIIVSWSYTANDVGMPQDEDNQQTIQFEDAIDESLQDQDVGYLTGCITGNGKKEWRYYARDVDAFMSRFNLGLAGHPEYPLEIRVFQDPDWAGLSELFPNTEH</sequence>
<dbReference type="EMBL" id="NEVP01000001">
    <property type="protein sequence ID" value="OZI55354.1"/>
    <property type="molecule type" value="Genomic_DNA"/>
</dbReference>
<name>A0A261U075_9BORD</name>
<comment type="caution">
    <text evidence="2">The sequence shown here is derived from an EMBL/GenBank/DDBJ whole genome shotgun (WGS) entry which is preliminary data.</text>
</comment>
<accession>A0A261U075</accession>
<dbReference type="InterPro" id="IPR016097">
    <property type="entry name" value="DUF695"/>
</dbReference>
<dbReference type="AlphaFoldDB" id="A0A261U075"/>
<evidence type="ECO:0000259" key="1">
    <source>
        <dbReference type="Pfam" id="PF05117"/>
    </source>
</evidence>
<feature type="domain" description="DUF695" evidence="1">
    <location>
        <begin position="8"/>
        <end position="134"/>
    </location>
</feature>
<dbReference type="Proteomes" id="UP000216913">
    <property type="component" value="Unassembled WGS sequence"/>
</dbReference>
<dbReference type="OrthoDB" id="9151249at2"/>
<proteinExistence type="predicted"/>
<dbReference type="Pfam" id="PF05117">
    <property type="entry name" value="DUF695"/>
    <property type="match status" value="1"/>
</dbReference>
<protein>
    <recommendedName>
        <fullName evidence="1">DUF695 domain-containing protein</fullName>
    </recommendedName>
</protein>
<evidence type="ECO:0000313" key="3">
    <source>
        <dbReference type="Proteomes" id="UP000216913"/>
    </source>
</evidence>
<keyword evidence="3" id="KW-1185">Reference proteome</keyword>
<dbReference type="RefSeq" id="WP_094798731.1">
    <property type="nucleotide sequence ID" value="NZ_NEVN01000001.1"/>
</dbReference>
<gene>
    <name evidence="2" type="ORF">CAL25_02830</name>
</gene>
<reference evidence="2 3" key="1">
    <citation type="submission" date="2017-05" db="EMBL/GenBank/DDBJ databases">
        <title>Complete and WGS of Bordetella genogroups.</title>
        <authorList>
            <person name="Spilker T."/>
            <person name="LiPuma J."/>
        </authorList>
    </citation>
    <scope>NUCLEOTIDE SEQUENCE [LARGE SCALE GENOMIC DNA]</scope>
    <source>
        <strain evidence="2 3">AU10456</strain>
    </source>
</reference>
<organism evidence="2 3">
    <name type="scientific">Bordetella genomosp. 5</name>
    <dbReference type="NCBI Taxonomy" id="1395608"/>
    <lineage>
        <taxon>Bacteria</taxon>
        <taxon>Pseudomonadati</taxon>
        <taxon>Pseudomonadota</taxon>
        <taxon>Betaproteobacteria</taxon>
        <taxon>Burkholderiales</taxon>
        <taxon>Alcaligenaceae</taxon>
        <taxon>Bordetella</taxon>
    </lineage>
</organism>